<reference evidence="4" key="1">
    <citation type="submission" date="2020-01" db="EMBL/GenBank/DDBJ databases">
        <authorList>
            <person name="Yang Y."/>
            <person name="Kwon Y.M."/>
        </authorList>
    </citation>
    <scope>NUCLEOTIDE SEQUENCE</scope>
    <source>
        <strain evidence="4">PG104</strain>
    </source>
</reference>
<dbReference type="PANTHER" id="PTHR11240">
    <property type="entry name" value="RIBONUCLEASE T2"/>
    <property type="match status" value="1"/>
</dbReference>
<dbReference type="GO" id="GO:0003723">
    <property type="term" value="F:RNA binding"/>
    <property type="evidence" value="ECO:0007669"/>
    <property type="project" value="InterPro"/>
</dbReference>
<dbReference type="PANTHER" id="PTHR11240:SF22">
    <property type="entry name" value="RIBONUCLEASE T2"/>
    <property type="match status" value="1"/>
</dbReference>
<dbReference type="KEGG" id="fap:GR316_11230"/>
<dbReference type="InterPro" id="IPR033130">
    <property type="entry name" value="RNase_T2_His_AS_2"/>
</dbReference>
<name>A0A8J8MUP1_9RHOB</name>
<dbReference type="PROSITE" id="PS00530">
    <property type="entry name" value="RNASE_T2_1"/>
    <property type="match status" value="1"/>
</dbReference>
<feature type="signal peptide" evidence="3">
    <location>
        <begin position="1"/>
        <end position="16"/>
    </location>
</feature>
<feature type="chain" id="PRO_5035300755" evidence="3">
    <location>
        <begin position="17"/>
        <end position="197"/>
    </location>
</feature>
<dbReference type="GO" id="GO:0006401">
    <property type="term" value="P:RNA catabolic process"/>
    <property type="evidence" value="ECO:0007669"/>
    <property type="project" value="UniProtKB-ARBA"/>
</dbReference>
<sequence length="197" mass="21844">MRLVLLLILMALPARAQVFDHYVLALSWSPGWCATQGGPDAAQCRRDLGFIVHGLWPQNDDDWPEWCDTDAAPTRAEREALSDITDPDLALHEWRKHGSCTGLPPAGYYELTRAAWDRVTLPAALQNLRQDRPLSARQVEAAFLEANPDMSADGVTVTCREGHIAEVRLCLTRDLTPRPCAASARRDCRGPATMDGR</sequence>
<comment type="similarity">
    <text evidence="1 2">Belongs to the RNase T2 family.</text>
</comment>
<evidence type="ECO:0000256" key="1">
    <source>
        <dbReference type="ARBA" id="ARBA00007469"/>
    </source>
</evidence>
<dbReference type="InterPro" id="IPR018188">
    <property type="entry name" value="RNase_T2_His_AS_1"/>
</dbReference>
<organism evidence="4 5">
    <name type="scientific">Falsirhodobacter algicola</name>
    <dbReference type="NCBI Taxonomy" id="2692330"/>
    <lineage>
        <taxon>Bacteria</taxon>
        <taxon>Pseudomonadati</taxon>
        <taxon>Pseudomonadota</taxon>
        <taxon>Alphaproteobacteria</taxon>
        <taxon>Rhodobacterales</taxon>
        <taxon>Paracoccaceae</taxon>
        <taxon>Falsirhodobacter</taxon>
    </lineage>
</organism>
<dbReference type="AlphaFoldDB" id="A0A8J8MUP1"/>
<dbReference type="CDD" id="cd01062">
    <property type="entry name" value="RNase_T2_prok"/>
    <property type="match status" value="1"/>
</dbReference>
<evidence type="ECO:0000256" key="2">
    <source>
        <dbReference type="RuleBase" id="RU004328"/>
    </source>
</evidence>
<accession>A0A8J8MUP1</accession>
<dbReference type="InterPro" id="IPR036430">
    <property type="entry name" value="RNase_T2-like_sf"/>
</dbReference>
<dbReference type="SUPFAM" id="SSF55895">
    <property type="entry name" value="Ribonuclease Rh-like"/>
    <property type="match status" value="1"/>
</dbReference>
<dbReference type="RefSeq" id="WP_211784004.1">
    <property type="nucleotide sequence ID" value="NZ_CP047289.1"/>
</dbReference>
<dbReference type="Proteomes" id="UP000679284">
    <property type="component" value="Chromosome"/>
</dbReference>
<dbReference type="Gene3D" id="3.90.730.10">
    <property type="entry name" value="Ribonuclease T2-like"/>
    <property type="match status" value="1"/>
</dbReference>
<dbReference type="EMBL" id="CP047289">
    <property type="protein sequence ID" value="QUS36784.1"/>
    <property type="molecule type" value="Genomic_DNA"/>
</dbReference>
<dbReference type="GO" id="GO:0033897">
    <property type="term" value="F:ribonuclease T2 activity"/>
    <property type="evidence" value="ECO:0007669"/>
    <property type="project" value="InterPro"/>
</dbReference>
<keyword evidence="5" id="KW-1185">Reference proteome</keyword>
<proteinExistence type="inferred from homology"/>
<evidence type="ECO:0000313" key="4">
    <source>
        <dbReference type="EMBL" id="QUS36784.1"/>
    </source>
</evidence>
<dbReference type="InterPro" id="IPR001568">
    <property type="entry name" value="RNase_T2-like"/>
</dbReference>
<evidence type="ECO:0000256" key="3">
    <source>
        <dbReference type="SAM" id="SignalP"/>
    </source>
</evidence>
<dbReference type="Pfam" id="PF00445">
    <property type="entry name" value="Ribonuclease_T2"/>
    <property type="match status" value="1"/>
</dbReference>
<evidence type="ECO:0000313" key="5">
    <source>
        <dbReference type="Proteomes" id="UP000679284"/>
    </source>
</evidence>
<protein>
    <submittedName>
        <fullName evidence="4">Ribonuclease T</fullName>
    </submittedName>
</protein>
<keyword evidence="3" id="KW-0732">Signal</keyword>
<dbReference type="InterPro" id="IPR039378">
    <property type="entry name" value="RNase_T2_prok"/>
</dbReference>
<gene>
    <name evidence="4" type="ORF">GR316_11230</name>
</gene>
<dbReference type="PROSITE" id="PS00531">
    <property type="entry name" value="RNASE_T2_2"/>
    <property type="match status" value="1"/>
</dbReference>